<evidence type="ECO:0000313" key="2">
    <source>
        <dbReference type="Proteomes" id="UP000018895"/>
    </source>
</evidence>
<proteinExistence type="predicted"/>
<dbReference type="Proteomes" id="UP000018895">
    <property type="component" value="Unassembled WGS sequence"/>
</dbReference>
<accession>W4QJW3</accession>
<organism evidence="1 2">
    <name type="scientific">Halalkalibacter hemicellulosilyticusJCM 9152</name>
    <dbReference type="NCBI Taxonomy" id="1236971"/>
    <lineage>
        <taxon>Bacteria</taxon>
        <taxon>Bacillati</taxon>
        <taxon>Bacillota</taxon>
        <taxon>Bacilli</taxon>
        <taxon>Bacillales</taxon>
        <taxon>Bacillaceae</taxon>
        <taxon>Halalkalibacter</taxon>
    </lineage>
</organism>
<dbReference type="Pfam" id="PF14165">
    <property type="entry name" value="YtzH"/>
    <property type="match status" value="1"/>
</dbReference>
<dbReference type="InterPro" id="IPR025547">
    <property type="entry name" value="YtzH"/>
</dbReference>
<dbReference type="EMBL" id="BAUU01000035">
    <property type="protein sequence ID" value="GAE32376.1"/>
    <property type="molecule type" value="Genomic_DNA"/>
</dbReference>
<reference evidence="1" key="1">
    <citation type="journal article" date="2014" name="Genome Announc.">
        <title>Draft Genome Sequences of Three Alkaliphilic Bacillus Strains, Bacillus wakoensis JCM 9140T, Bacillus akibai JCM 9157T, and Bacillus hemicellulosilyticus JCM 9152T.</title>
        <authorList>
            <person name="Yuki M."/>
            <person name="Oshima K."/>
            <person name="Suda W."/>
            <person name="Oshida Y."/>
            <person name="Kitamura K."/>
            <person name="Iida T."/>
            <person name="Hattori M."/>
            <person name="Ohkuma M."/>
        </authorList>
    </citation>
    <scope>NUCLEOTIDE SEQUENCE [LARGE SCALE GENOMIC DNA]</scope>
    <source>
        <strain evidence="1">JCM 9152</strain>
    </source>
</reference>
<name>W4QJW3_9BACI</name>
<dbReference type="AlphaFoldDB" id="W4QJW3"/>
<keyword evidence="2" id="KW-1185">Reference proteome</keyword>
<dbReference type="OrthoDB" id="2931117at2"/>
<protein>
    <submittedName>
        <fullName evidence="1">Uncharacterized protein</fullName>
    </submittedName>
</protein>
<comment type="caution">
    <text evidence="1">The sequence shown here is derived from an EMBL/GenBank/DDBJ whole genome shotgun (WGS) entry which is preliminary data.</text>
</comment>
<evidence type="ECO:0000313" key="1">
    <source>
        <dbReference type="EMBL" id="GAE32376.1"/>
    </source>
</evidence>
<dbReference type="RefSeq" id="WP_035346683.1">
    <property type="nucleotide sequence ID" value="NZ_BAUU01000035.1"/>
</dbReference>
<sequence length="83" mass="9506">MPITSQTKLQLLKDLLQNQANEHYMTTDEAAQIERLVSSLSNDTSLEPELRATLSSIKQLHTLNHQPFPDEEVSQWMNSLNIE</sequence>
<gene>
    <name evidence="1" type="ORF">JCM9152_3910</name>
</gene>